<dbReference type="Pfam" id="PF00664">
    <property type="entry name" value="ABC_membrane"/>
    <property type="match status" value="1"/>
</dbReference>
<dbReference type="AlphaFoldDB" id="A0A1S8KYN7"/>
<dbReference type="InterPro" id="IPR003593">
    <property type="entry name" value="AAA+_ATPase"/>
</dbReference>
<reference evidence="7 8" key="1">
    <citation type="submission" date="2022-04" db="EMBL/GenBank/DDBJ databases">
        <title>Genome sequence of C. roseum typestrain.</title>
        <authorList>
            <person name="Poehlein A."/>
            <person name="Schoch T."/>
            <person name="Duerre P."/>
            <person name="Daniel R."/>
        </authorList>
    </citation>
    <scope>NUCLEOTIDE SEQUENCE [LARGE SCALE GENOMIC DNA]</scope>
    <source>
        <strain evidence="7 8">DSM 7320</strain>
    </source>
</reference>
<dbReference type="PROSITE" id="PS50929">
    <property type="entry name" value="ABC_TM1F"/>
    <property type="match status" value="1"/>
</dbReference>
<dbReference type="RefSeq" id="WP_077833163.1">
    <property type="nucleotide sequence ID" value="NZ_CP096983.1"/>
</dbReference>
<dbReference type="GO" id="GO:0016887">
    <property type="term" value="F:ATP hydrolysis activity"/>
    <property type="evidence" value="ECO:0007669"/>
    <property type="project" value="InterPro"/>
</dbReference>
<dbReference type="InterPro" id="IPR036640">
    <property type="entry name" value="ABC1_TM_sf"/>
</dbReference>
<keyword evidence="7" id="KW-0378">Hydrolase</keyword>
<dbReference type="InterPro" id="IPR027417">
    <property type="entry name" value="P-loop_NTPase"/>
</dbReference>
<dbReference type="EC" id="3.6.3.-" evidence="7"/>
<organism evidence="7 8">
    <name type="scientific">Clostridium felsineum</name>
    <dbReference type="NCBI Taxonomy" id="36839"/>
    <lineage>
        <taxon>Bacteria</taxon>
        <taxon>Bacillati</taxon>
        <taxon>Bacillota</taxon>
        <taxon>Clostridia</taxon>
        <taxon>Eubacteriales</taxon>
        <taxon>Clostridiaceae</taxon>
        <taxon>Clostridium</taxon>
    </lineage>
</organism>
<dbReference type="GO" id="GO:0140359">
    <property type="term" value="F:ABC-type transporter activity"/>
    <property type="evidence" value="ECO:0007669"/>
    <property type="project" value="InterPro"/>
</dbReference>
<gene>
    <name evidence="7" type="ORF">CROST_036570</name>
</gene>
<keyword evidence="4 7" id="KW-0067">ATP-binding</keyword>
<dbReference type="EMBL" id="CP096983">
    <property type="protein sequence ID" value="URZ12912.1"/>
    <property type="molecule type" value="Genomic_DNA"/>
</dbReference>
<keyword evidence="6" id="KW-0472">Membrane</keyword>
<evidence type="ECO:0000313" key="7">
    <source>
        <dbReference type="EMBL" id="URZ12912.1"/>
    </source>
</evidence>
<dbReference type="PROSITE" id="PS50893">
    <property type="entry name" value="ABC_TRANSPORTER_2"/>
    <property type="match status" value="1"/>
</dbReference>
<keyword evidence="8" id="KW-1185">Reference proteome</keyword>
<dbReference type="Pfam" id="PF00005">
    <property type="entry name" value="ABC_tran"/>
    <property type="match status" value="1"/>
</dbReference>
<proteinExistence type="predicted"/>
<evidence type="ECO:0000313" key="8">
    <source>
        <dbReference type="Proteomes" id="UP000190951"/>
    </source>
</evidence>
<dbReference type="PANTHER" id="PTHR24221">
    <property type="entry name" value="ATP-BINDING CASSETTE SUB-FAMILY B"/>
    <property type="match status" value="1"/>
</dbReference>
<keyword evidence="3" id="KW-0547">Nucleotide-binding</keyword>
<dbReference type="GO" id="GO:0005886">
    <property type="term" value="C:plasma membrane"/>
    <property type="evidence" value="ECO:0007669"/>
    <property type="project" value="UniProtKB-SubCell"/>
</dbReference>
<name>A0A1S8KYN7_9CLOT</name>
<accession>A0A1S8KYN7</accession>
<evidence type="ECO:0000256" key="6">
    <source>
        <dbReference type="ARBA" id="ARBA00023136"/>
    </source>
</evidence>
<dbReference type="STRING" id="84029.CROST_38130"/>
<dbReference type="GO" id="GO:0034040">
    <property type="term" value="F:ATPase-coupled lipid transmembrane transporter activity"/>
    <property type="evidence" value="ECO:0007669"/>
    <property type="project" value="TreeGrafter"/>
</dbReference>
<dbReference type="Gene3D" id="3.40.50.300">
    <property type="entry name" value="P-loop containing nucleotide triphosphate hydrolases"/>
    <property type="match status" value="1"/>
</dbReference>
<dbReference type="Proteomes" id="UP000190951">
    <property type="component" value="Chromosome"/>
</dbReference>
<dbReference type="SMART" id="SM00382">
    <property type="entry name" value="AAA"/>
    <property type="match status" value="1"/>
</dbReference>
<dbReference type="PROSITE" id="PS00211">
    <property type="entry name" value="ABC_TRANSPORTER_1"/>
    <property type="match status" value="1"/>
</dbReference>
<keyword evidence="5" id="KW-1133">Transmembrane helix</keyword>
<dbReference type="InterPro" id="IPR017871">
    <property type="entry name" value="ABC_transporter-like_CS"/>
</dbReference>
<comment type="subcellular location">
    <subcellularLocation>
        <location evidence="1">Cell membrane</location>
        <topology evidence="1">Multi-pass membrane protein</topology>
    </subcellularLocation>
</comment>
<evidence type="ECO:0000256" key="5">
    <source>
        <dbReference type="ARBA" id="ARBA00022989"/>
    </source>
</evidence>
<dbReference type="InterPro" id="IPR003439">
    <property type="entry name" value="ABC_transporter-like_ATP-bd"/>
</dbReference>
<dbReference type="GO" id="GO:0005524">
    <property type="term" value="F:ATP binding"/>
    <property type="evidence" value="ECO:0007669"/>
    <property type="project" value="UniProtKB-KW"/>
</dbReference>
<protein>
    <submittedName>
        <fullName evidence="7">Multidrug export ATP-binding/permease protein</fullName>
        <ecNumber evidence="7">3.6.3.-</ecNumber>
    </submittedName>
</protein>
<dbReference type="SUPFAM" id="SSF90123">
    <property type="entry name" value="ABC transporter transmembrane region"/>
    <property type="match status" value="1"/>
</dbReference>
<sequence length="575" mass="64938">MKVDYKNYDNQQLMCRRQFMINNKLNFIATIITQTIFSIVSISVSFLMMITIDAIEYKDISRIKLAVVFIVSILVLYGTFGYAQKVLKNRYIKLGLSNFKDYIFRKILSKSIKEFGTEFTGRIINTFSNDLSSIELHYVDGTLQIIQQTLMFVIALSAMLYLNLILAICVILACVIPITLSLILGRHLVLKERKTSDEGESFVDQVKDLLNGFILIKSFKAEKEVLNLFRKKNLSLEEAKRDRRDTNDSVSLASTFSTILVVTMIFTVGSYFAYKNIMSIGAIIAFIELSQYATGPVEKIFPLLTNKKASLTLIEKISNVISEKEEKDEKISISSVGSSIIMKDVSFSYNTEKTILKGIDLKFEKGKSYAIVGSSGCGKSTLIQLLLGYYYDYKGEILIDGKQLKDINLDSLYDVISVIQQNVFLFDSSIKNNITMFKEFSEDKFNNAVAMAGLSDLISEKGIDYSSGEGGSNLSGGEKQRISIARCLIRETPVIIMDEATAALDNKTSYEVENAILNLKGLTKIIVTHKFNEEIMKKYDKIIVLRDGNIAEMGKFQELMEQKNHFFSLYNVTKI</sequence>
<dbReference type="Gene3D" id="1.20.1560.10">
    <property type="entry name" value="ABC transporter type 1, transmembrane domain"/>
    <property type="match status" value="1"/>
</dbReference>
<dbReference type="PANTHER" id="PTHR24221:SF654">
    <property type="entry name" value="ATP-BINDING CASSETTE SUB-FAMILY B MEMBER 6"/>
    <property type="match status" value="1"/>
</dbReference>
<dbReference type="InterPro" id="IPR011527">
    <property type="entry name" value="ABC1_TM_dom"/>
</dbReference>
<evidence type="ECO:0000256" key="2">
    <source>
        <dbReference type="ARBA" id="ARBA00022692"/>
    </source>
</evidence>
<dbReference type="SUPFAM" id="SSF52540">
    <property type="entry name" value="P-loop containing nucleoside triphosphate hydrolases"/>
    <property type="match status" value="1"/>
</dbReference>
<evidence type="ECO:0000256" key="4">
    <source>
        <dbReference type="ARBA" id="ARBA00022840"/>
    </source>
</evidence>
<keyword evidence="2" id="KW-0812">Transmembrane</keyword>
<evidence type="ECO:0000256" key="1">
    <source>
        <dbReference type="ARBA" id="ARBA00004651"/>
    </source>
</evidence>
<dbReference type="KEGG" id="crw:CROST_036570"/>
<evidence type="ECO:0000256" key="3">
    <source>
        <dbReference type="ARBA" id="ARBA00022741"/>
    </source>
</evidence>
<dbReference type="InterPro" id="IPR039421">
    <property type="entry name" value="Type_1_exporter"/>
</dbReference>
<dbReference type="CDD" id="cd07346">
    <property type="entry name" value="ABC_6TM_exporters"/>
    <property type="match status" value="1"/>
</dbReference>